<dbReference type="PANTHER" id="PTHR43213">
    <property type="entry name" value="BIFUNCTIONAL DTTP/UTP PYROPHOSPHATASE/METHYLTRANSFERASE PROTEIN-RELATED"/>
    <property type="match status" value="1"/>
</dbReference>
<dbReference type="CDD" id="cd00555">
    <property type="entry name" value="Maf"/>
    <property type="match status" value="1"/>
</dbReference>
<keyword evidence="2 3" id="KW-0378">Hydrolase</keyword>
<feature type="active site" description="Proton acceptor" evidence="3">
    <location>
        <position position="70"/>
    </location>
</feature>
<comment type="catalytic activity">
    <reaction evidence="3">
        <text>dTTP + H2O = dTMP + diphosphate + H(+)</text>
        <dbReference type="Rhea" id="RHEA:28534"/>
        <dbReference type="ChEBI" id="CHEBI:15377"/>
        <dbReference type="ChEBI" id="CHEBI:15378"/>
        <dbReference type="ChEBI" id="CHEBI:33019"/>
        <dbReference type="ChEBI" id="CHEBI:37568"/>
        <dbReference type="ChEBI" id="CHEBI:63528"/>
        <dbReference type="EC" id="3.6.1.9"/>
    </reaction>
</comment>
<feature type="site" description="Important for substrate specificity" evidence="3">
    <location>
        <position position="158"/>
    </location>
</feature>
<dbReference type="Gene3D" id="3.90.950.10">
    <property type="match status" value="1"/>
</dbReference>
<dbReference type="GO" id="GO:0005737">
    <property type="term" value="C:cytoplasm"/>
    <property type="evidence" value="ECO:0007669"/>
    <property type="project" value="UniProtKB-SubCell"/>
</dbReference>
<dbReference type="EC" id="3.6.1.9" evidence="3"/>
<gene>
    <name evidence="4" type="ORF">GCM10011571_20580</name>
</gene>
<dbReference type="PIRSF" id="PIRSF006305">
    <property type="entry name" value="Maf"/>
    <property type="match status" value="1"/>
</dbReference>
<evidence type="ECO:0000313" key="5">
    <source>
        <dbReference type="Proteomes" id="UP000625210"/>
    </source>
</evidence>
<feature type="site" description="Important for substrate specificity" evidence="3">
    <location>
        <position position="13"/>
    </location>
</feature>
<dbReference type="InterPro" id="IPR029001">
    <property type="entry name" value="ITPase-like_fam"/>
</dbReference>
<comment type="catalytic activity">
    <reaction evidence="3">
        <text>UTP + H2O = UMP + diphosphate + H(+)</text>
        <dbReference type="Rhea" id="RHEA:29395"/>
        <dbReference type="ChEBI" id="CHEBI:15377"/>
        <dbReference type="ChEBI" id="CHEBI:15378"/>
        <dbReference type="ChEBI" id="CHEBI:33019"/>
        <dbReference type="ChEBI" id="CHEBI:46398"/>
        <dbReference type="ChEBI" id="CHEBI:57865"/>
        <dbReference type="EC" id="3.6.1.9"/>
    </reaction>
</comment>
<dbReference type="RefSeq" id="WP_188647796.1">
    <property type="nucleotide sequence ID" value="NZ_BMHQ01000006.1"/>
</dbReference>
<comment type="cofactor">
    <cofactor evidence="1 3">
        <name>a divalent metal cation</name>
        <dbReference type="ChEBI" id="CHEBI:60240"/>
    </cofactor>
</comment>
<keyword evidence="3" id="KW-0963">Cytoplasm</keyword>
<sequence>MQPELVLASGSPRRRELLGFFGVPFSVHPSDVSEEVPGNPTPGELVEILAAKKALAVAHTRTSALVIGSDTIVALNGEILGKPVDEADAVRTLERMQGQAHQVYSGIALVEVSDGHVTRRLIDHRVTRVHMRNMTRGEIEWYIRTGEPMDKAGAYGLQGIGSIWVERVEGCYTNVVGMSLPLLQDMLKRFDYPVFQQKGSPEDKE</sequence>
<dbReference type="GO" id="GO:0047429">
    <property type="term" value="F:nucleoside triphosphate diphosphatase activity"/>
    <property type="evidence" value="ECO:0007669"/>
    <property type="project" value="UniProtKB-EC"/>
</dbReference>
<reference evidence="4" key="1">
    <citation type="journal article" date="2014" name="Int. J. Syst. Evol. Microbiol.">
        <title>Complete genome sequence of Corynebacterium casei LMG S-19264T (=DSM 44701T), isolated from a smear-ripened cheese.</title>
        <authorList>
            <consortium name="US DOE Joint Genome Institute (JGI-PGF)"/>
            <person name="Walter F."/>
            <person name="Albersmeier A."/>
            <person name="Kalinowski J."/>
            <person name="Ruckert C."/>
        </authorList>
    </citation>
    <scope>NUCLEOTIDE SEQUENCE</scope>
    <source>
        <strain evidence="4">CGMCC 1.15179</strain>
    </source>
</reference>
<proteinExistence type="inferred from homology"/>
<comment type="function">
    <text evidence="3">Nucleoside triphosphate pyrophosphatase that hydrolyzes dTTP and UTP. May have a dual role in cell division arrest and in preventing the incorporation of modified nucleotides into cellular nucleic acids.</text>
</comment>
<dbReference type="InterPro" id="IPR003697">
    <property type="entry name" value="Maf-like"/>
</dbReference>
<accession>A0A8J2VI85</accession>
<dbReference type="EMBL" id="BMHQ01000006">
    <property type="protein sequence ID" value="GGE18550.1"/>
    <property type="molecule type" value="Genomic_DNA"/>
</dbReference>
<dbReference type="AlphaFoldDB" id="A0A8J2VI85"/>
<evidence type="ECO:0000256" key="1">
    <source>
        <dbReference type="ARBA" id="ARBA00001968"/>
    </source>
</evidence>
<keyword evidence="5" id="KW-1185">Reference proteome</keyword>
<comment type="subcellular location">
    <subcellularLocation>
        <location evidence="3">Cytoplasm</location>
    </subcellularLocation>
</comment>
<dbReference type="Pfam" id="PF02545">
    <property type="entry name" value="Maf"/>
    <property type="match status" value="1"/>
</dbReference>
<dbReference type="HAMAP" id="MF_00528">
    <property type="entry name" value="Maf"/>
    <property type="match status" value="1"/>
</dbReference>
<evidence type="ECO:0000256" key="3">
    <source>
        <dbReference type="HAMAP-Rule" id="MF_00528"/>
    </source>
</evidence>
<dbReference type="GO" id="GO:0009117">
    <property type="term" value="P:nucleotide metabolic process"/>
    <property type="evidence" value="ECO:0007669"/>
    <property type="project" value="UniProtKB-KW"/>
</dbReference>
<dbReference type="PANTHER" id="PTHR43213:SF5">
    <property type="entry name" value="BIFUNCTIONAL DTTP_UTP PYROPHOSPHATASE_METHYLTRANSFERASE PROTEIN-RELATED"/>
    <property type="match status" value="1"/>
</dbReference>
<dbReference type="Proteomes" id="UP000625210">
    <property type="component" value="Unassembled WGS sequence"/>
</dbReference>
<reference evidence="4" key="2">
    <citation type="submission" date="2020-09" db="EMBL/GenBank/DDBJ databases">
        <authorList>
            <person name="Sun Q."/>
            <person name="Zhou Y."/>
        </authorList>
    </citation>
    <scope>NUCLEOTIDE SEQUENCE</scope>
    <source>
        <strain evidence="4">CGMCC 1.15179</strain>
    </source>
</reference>
<protein>
    <recommendedName>
        <fullName evidence="3">dTTP/UTP pyrophosphatase</fullName>
        <shortName evidence="3">dTTPase/UTPase</shortName>
        <ecNumber evidence="3">3.6.1.9</ecNumber>
    </recommendedName>
    <alternativeName>
        <fullName evidence="3">Nucleoside triphosphate pyrophosphatase</fullName>
    </alternativeName>
    <alternativeName>
        <fullName evidence="3">Nucleotide pyrophosphatase</fullName>
        <shortName evidence="3">Nucleotide PPase</shortName>
    </alternativeName>
</protein>
<feature type="site" description="Important for substrate specificity" evidence="3">
    <location>
        <position position="71"/>
    </location>
</feature>
<comment type="similarity">
    <text evidence="3">Belongs to the Maf family. YhdE subfamily.</text>
</comment>
<organism evidence="4 5">
    <name type="scientific">Marinithermofilum abyssi</name>
    <dbReference type="NCBI Taxonomy" id="1571185"/>
    <lineage>
        <taxon>Bacteria</taxon>
        <taxon>Bacillati</taxon>
        <taxon>Bacillota</taxon>
        <taxon>Bacilli</taxon>
        <taxon>Bacillales</taxon>
        <taxon>Thermoactinomycetaceae</taxon>
        <taxon>Marinithermofilum</taxon>
    </lineage>
</organism>
<comment type="caution">
    <text evidence="3">Lacks conserved residue(s) required for the propagation of feature annotation.</text>
</comment>
<comment type="caution">
    <text evidence="4">The sequence shown here is derived from an EMBL/GenBank/DDBJ whole genome shotgun (WGS) entry which is preliminary data.</text>
</comment>
<evidence type="ECO:0000256" key="2">
    <source>
        <dbReference type="ARBA" id="ARBA00022801"/>
    </source>
</evidence>
<dbReference type="NCBIfam" id="TIGR00172">
    <property type="entry name" value="maf"/>
    <property type="match status" value="1"/>
</dbReference>
<evidence type="ECO:0000313" key="4">
    <source>
        <dbReference type="EMBL" id="GGE18550.1"/>
    </source>
</evidence>
<name>A0A8J2VI85_9BACL</name>
<keyword evidence="3" id="KW-0546">Nucleotide metabolism</keyword>
<dbReference type="SUPFAM" id="SSF52972">
    <property type="entry name" value="ITPase-like"/>
    <property type="match status" value="1"/>
</dbReference>